<dbReference type="AlphaFoldDB" id="A0AAN9E420"/>
<gene>
    <name evidence="1" type="ORF">RIF29_39346</name>
</gene>
<comment type="caution">
    <text evidence="1">The sequence shown here is derived from an EMBL/GenBank/DDBJ whole genome shotgun (WGS) entry which is preliminary data.</text>
</comment>
<reference evidence="1 2" key="1">
    <citation type="submission" date="2024-01" db="EMBL/GenBank/DDBJ databases">
        <title>The genomes of 5 underutilized Papilionoideae crops provide insights into root nodulation and disease resistanc.</title>
        <authorList>
            <person name="Yuan L."/>
        </authorList>
    </citation>
    <scope>NUCLEOTIDE SEQUENCE [LARGE SCALE GENOMIC DNA]</scope>
    <source>
        <strain evidence="1">ZHUSHIDOU_FW_LH</strain>
        <tissue evidence="1">Leaf</tissue>
    </source>
</reference>
<dbReference type="EMBL" id="JAYWIO010000008">
    <property type="protein sequence ID" value="KAK7244523.1"/>
    <property type="molecule type" value="Genomic_DNA"/>
</dbReference>
<evidence type="ECO:0000313" key="2">
    <source>
        <dbReference type="Proteomes" id="UP001372338"/>
    </source>
</evidence>
<name>A0AAN9E420_CROPI</name>
<dbReference type="Proteomes" id="UP001372338">
    <property type="component" value="Unassembled WGS sequence"/>
</dbReference>
<proteinExistence type="predicted"/>
<evidence type="ECO:0000313" key="1">
    <source>
        <dbReference type="EMBL" id="KAK7244523.1"/>
    </source>
</evidence>
<accession>A0AAN9E420</accession>
<keyword evidence="2" id="KW-1185">Reference proteome</keyword>
<sequence>MKILINLYPCCSQDSSTGNIESHEAQSMIRHIEDVLFKCPKPLWQPLFSSQHLTNQIVKLDSGMNYFYPSEGW</sequence>
<organism evidence="1 2">
    <name type="scientific">Crotalaria pallida</name>
    <name type="common">Smooth rattlebox</name>
    <name type="synonym">Crotalaria striata</name>
    <dbReference type="NCBI Taxonomy" id="3830"/>
    <lineage>
        <taxon>Eukaryota</taxon>
        <taxon>Viridiplantae</taxon>
        <taxon>Streptophyta</taxon>
        <taxon>Embryophyta</taxon>
        <taxon>Tracheophyta</taxon>
        <taxon>Spermatophyta</taxon>
        <taxon>Magnoliopsida</taxon>
        <taxon>eudicotyledons</taxon>
        <taxon>Gunneridae</taxon>
        <taxon>Pentapetalae</taxon>
        <taxon>rosids</taxon>
        <taxon>fabids</taxon>
        <taxon>Fabales</taxon>
        <taxon>Fabaceae</taxon>
        <taxon>Papilionoideae</taxon>
        <taxon>50 kb inversion clade</taxon>
        <taxon>genistoids sensu lato</taxon>
        <taxon>core genistoids</taxon>
        <taxon>Crotalarieae</taxon>
        <taxon>Crotalaria</taxon>
    </lineage>
</organism>
<protein>
    <submittedName>
        <fullName evidence="1">Uncharacterized protein</fullName>
    </submittedName>
</protein>